<organism evidence="2 3">
    <name type="scientific">Nocardioides ginsengisoli</name>
    <dbReference type="NCBI Taxonomy" id="363868"/>
    <lineage>
        <taxon>Bacteria</taxon>
        <taxon>Bacillati</taxon>
        <taxon>Actinomycetota</taxon>
        <taxon>Actinomycetes</taxon>
        <taxon>Propionibacteriales</taxon>
        <taxon>Nocardioidaceae</taxon>
        <taxon>Nocardioides</taxon>
    </lineage>
</organism>
<reference evidence="3" key="1">
    <citation type="journal article" date="2019" name="Int. J. Syst. Evol. Microbiol.">
        <title>The Global Catalogue of Microorganisms (GCM) 10K type strain sequencing project: providing services to taxonomists for standard genome sequencing and annotation.</title>
        <authorList>
            <consortium name="The Broad Institute Genomics Platform"/>
            <consortium name="The Broad Institute Genome Sequencing Center for Infectious Disease"/>
            <person name="Wu L."/>
            <person name="Ma J."/>
        </authorList>
    </citation>
    <scope>NUCLEOTIDE SEQUENCE [LARGE SCALE GENOMIC DNA]</scope>
    <source>
        <strain evidence="3">CCUG 52478</strain>
    </source>
</reference>
<feature type="compositionally biased region" description="Polar residues" evidence="1">
    <location>
        <begin position="117"/>
        <end position="132"/>
    </location>
</feature>
<protein>
    <submittedName>
        <fullName evidence="2">Uncharacterized protein</fullName>
    </submittedName>
</protein>
<name>A0ABW3W3D1_9ACTN</name>
<keyword evidence="3" id="KW-1185">Reference proteome</keyword>
<dbReference type="RefSeq" id="WP_367917398.1">
    <property type="nucleotide sequence ID" value="NZ_BAABAC010000004.1"/>
</dbReference>
<comment type="caution">
    <text evidence="2">The sequence shown here is derived from an EMBL/GenBank/DDBJ whole genome shotgun (WGS) entry which is preliminary data.</text>
</comment>
<evidence type="ECO:0000313" key="3">
    <source>
        <dbReference type="Proteomes" id="UP001597229"/>
    </source>
</evidence>
<feature type="region of interest" description="Disordered" evidence="1">
    <location>
        <begin position="117"/>
        <end position="140"/>
    </location>
</feature>
<gene>
    <name evidence="2" type="ORF">ACFQ3F_18405</name>
</gene>
<evidence type="ECO:0000256" key="1">
    <source>
        <dbReference type="SAM" id="MobiDB-lite"/>
    </source>
</evidence>
<sequence length="175" mass="17760">MSTSSAVTVSGNGSYGTPNPQVVPTAIGNYHWVAVYSGSSPNTSALTHNAACDDTNEDVTVRDVPSSLFTGQSWVPSDSMTVSAPVGGSLARIAHFAFYTNATCTGTAVYTDAETVSGTSPQTVTSGNAPAQSASGSYSWSVSYDSTNPAQRDIPATCQETSGLTVTNGGTVSSP</sequence>
<evidence type="ECO:0000313" key="2">
    <source>
        <dbReference type="EMBL" id="MFD1249777.1"/>
    </source>
</evidence>
<proteinExistence type="predicted"/>
<dbReference type="EMBL" id="JBHTLX010000023">
    <property type="protein sequence ID" value="MFD1249777.1"/>
    <property type="molecule type" value="Genomic_DNA"/>
</dbReference>
<accession>A0ABW3W3D1</accession>
<dbReference type="Proteomes" id="UP001597229">
    <property type="component" value="Unassembled WGS sequence"/>
</dbReference>